<evidence type="ECO:0000313" key="2">
    <source>
        <dbReference type="EMBL" id="KHN08131.1"/>
    </source>
</evidence>
<dbReference type="InterPro" id="IPR000008">
    <property type="entry name" value="C2_dom"/>
</dbReference>
<dbReference type="Pfam" id="PF13259">
    <property type="entry name" value="clamp_Gag1-like"/>
    <property type="match status" value="1"/>
</dbReference>
<dbReference type="GO" id="GO:0004630">
    <property type="term" value="F:phospholipase D activity"/>
    <property type="evidence" value="ECO:0007669"/>
    <property type="project" value="UniProtKB-EC"/>
</dbReference>
<evidence type="ECO:0000259" key="1">
    <source>
        <dbReference type="PROSITE" id="PS50004"/>
    </source>
</evidence>
<dbReference type="InterPro" id="IPR025124">
    <property type="entry name" value="Gag1-like_clamp"/>
</dbReference>
<dbReference type="Pfam" id="PF00168">
    <property type="entry name" value="C2"/>
    <property type="match status" value="1"/>
</dbReference>
<dbReference type="EC" id="3.1.4.4" evidence="2"/>
<dbReference type="Gene3D" id="2.60.40.150">
    <property type="entry name" value="C2 domain"/>
    <property type="match status" value="1"/>
</dbReference>
<dbReference type="GO" id="GO:0008690">
    <property type="term" value="F:3-deoxy-manno-octulosonate cytidylyltransferase activity"/>
    <property type="evidence" value="ECO:0007669"/>
    <property type="project" value="UniProtKB-EC"/>
</dbReference>
<dbReference type="Proteomes" id="UP000053555">
    <property type="component" value="Unassembled WGS sequence"/>
</dbReference>
<proteinExistence type="predicted"/>
<dbReference type="InterPro" id="IPR035892">
    <property type="entry name" value="C2_domain_sf"/>
</dbReference>
<sequence>TGLYATVDLDEARVGRTKLLNDQSSNPTWNETFHIYCAHLISYVIFTVKQKDPIDATLIGRAYVPVEQVLRALVDRWFQILDENLLLLWNQMRRQWVGNRRHENKKQVGEPIISWNATYESLMGTNKPFPRPIPLGEMVDFLVDIWEMEGLYD</sequence>
<dbReference type="PANTHER" id="PTHR33373">
    <property type="entry name" value="OS07G0479600 PROTEIN"/>
    <property type="match status" value="1"/>
</dbReference>
<name>A0A0B2PFE7_GLYSO</name>
<dbReference type="PROSITE" id="PS50004">
    <property type="entry name" value="C2"/>
    <property type="match status" value="1"/>
</dbReference>
<keyword evidence="2" id="KW-0548">Nucleotidyltransferase</keyword>
<accession>A0A0B2PFE7</accession>
<organism evidence="2">
    <name type="scientific">Glycine soja</name>
    <name type="common">Wild soybean</name>
    <dbReference type="NCBI Taxonomy" id="3848"/>
    <lineage>
        <taxon>Eukaryota</taxon>
        <taxon>Viridiplantae</taxon>
        <taxon>Streptophyta</taxon>
        <taxon>Embryophyta</taxon>
        <taxon>Tracheophyta</taxon>
        <taxon>Spermatophyta</taxon>
        <taxon>Magnoliopsida</taxon>
        <taxon>eudicotyledons</taxon>
        <taxon>Gunneridae</taxon>
        <taxon>Pentapetalae</taxon>
        <taxon>rosids</taxon>
        <taxon>fabids</taxon>
        <taxon>Fabales</taxon>
        <taxon>Fabaceae</taxon>
        <taxon>Papilionoideae</taxon>
        <taxon>50 kb inversion clade</taxon>
        <taxon>NPAAA clade</taxon>
        <taxon>indigoferoid/millettioid clade</taxon>
        <taxon>Phaseoleae</taxon>
        <taxon>Glycine</taxon>
        <taxon>Glycine subgen. Soja</taxon>
    </lineage>
</organism>
<dbReference type="EMBL" id="KN666220">
    <property type="protein sequence ID" value="KHN08131.1"/>
    <property type="molecule type" value="Genomic_DNA"/>
</dbReference>
<dbReference type="EC" id="2.7.7.38" evidence="2"/>
<keyword evidence="2" id="KW-0378">Hydrolase</keyword>
<gene>
    <name evidence="2" type="ORF">glysoja_032315</name>
</gene>
<dbReference type="PANTHER" id="PTHR33373:SF27">
    <property type="entry name" value="DUF4050 FAMILY PROTEIN"/>
    <property type="match status" value="1"/>
</dbReference>
<dbReference type="AlphaFoldDB" id="A0A0B2PFE7"/>
<keyword evidence="2" id="KW-0808">Transferase</keyword>
<dbReference type="SUPFAM" id="SSF49562">
    <property type="entry name" value="C2 domain (Calcium/lipid-binding domain, CaLB)"/>
    <property type="match status" value="1"/>
</dbReference>
<feature type="non-terminal residue" evidence="2">
    <location>
        <position position="1"/>
    </location>
</feature>
<feature type="domain" description="C2" evidence="1">
    <location>
        <begin position="1"/>
        <end position="78"/>
    </location>
</feature>
<reference evidence="2" key="1">
    <citation type="submission" date="2014-07" db="EMBL/GenBank/DDBJ databases">
        <title>Identification of a novel salt tolerance gene in wild soybean by whole-genome sequencing.</title>
        <authorList>
            <person name="Lam H.-M."/>
            <person name="Qi X."/>
            <person name="Li M.-W."/>
            <person name="Liu X."/>
            <person name="Xie M."/>
            <person name="Ni M."/>
            <person name="Xu X."/>
        </authorList>
    </citation>
    <scope>NUCLEOTIDE SEQUENCE [LARGE SCALE GENOMIC DNA]</scope>
    <source>
        <tissue evidence="2">Root</tissue>
    </source>
</reference>
<protein>
    <submittedName>
        <fullName evidence="2">Phospholipase D alpha 1</fullName>
        <ecNumber evidence="2">2.7.7.38</ecNumber>
        <ecNumber evidence="2">3.1.4.4</ecNumber>
    </submittedName>
</protein>